<dbReference type="InterPro" id="IPR043129">
    <property type="entry name" value="ATPase_NBD"/>
</dbReference>
<dbReference type="SUPFAM" id="SSF53067">
    <property type="entry name" value="Actin-like ATPase domain"/>
    <property type="match status" value="2"/>
</dbReference>
<dbReference type="SUPFAM" id="SSF46785">
    <property type="entry name" value="Winged helix' DNA-binding domain"/>
    <property type="match status" value="1"/>
</dbReference>
<dbReference type="EMBL" id="FWFG01000104">
    <property type="protein sequence ID" value="SLM94931.1"/>
    <property type="molecule type" value="Genomic_DNA"/>
</dbReference>
<dbReference type="Pfam" id="PF12802">
    <property type="entry name" value="MarR_2"/>
    <property type="match status" value="1"/>
</dbReference>
<dbReference type="InterPro" id="IPR000600">
    <property type="entry name" value="ROK"/>
</dbReference>
<evidence type="ECO:0000313" key="4">
    <source>
        <dbReference type="Proteomes" id="UP000195981"/>
    </source>
</evidence>
<sequence>MRAGDMREHNTVAVLRAVVHARGGISRAEISTALGLTRSTVSAIVDALLGAGLLTAGTPIAGGTGRPRVPLRPADVVAGLGAEISADRVRVVARSVSGHRLACRDAFADTPALPPAQVVALLADTVDAVRAELPRQTDVVGLTVSVPGRIGRDGRTVVSAPNLGWTDVPLADLLGAHERLAALSPVLANDSDLAARFEAISRPGESFVLIHGETGIGGAIVVDGRILRGETGWAGEIGHINIVPDGAPCGCGRRGCLEAYAGFHTLRRALDLPEGTHLDDLARALASPDARTRELVAEVGEHLGAVIAAVLNVLDLSTVVLSGYFRALAPQLAPSVRAVLRERALRPEAELVQSAGDGRQEADGAAREALEPFWRDVTGWIAARG</sequence>
<gene>
    <name evidence="3" type="ORF">FM110_12015</name>
</gene>
<proteinExistence type="inferred from homology"/>
<protein>
    <submittedName>
        <fullName evidence="3">Xylose-responsive transcription regulator, ROK family</fullName>
    </submittedName>
</protein>
<feature type="domain" description="HTH marR-type" evidence="2">
    <location>
        <begin position="13"/>
        <end position="55"/>
    </location>
</feature>
<dbReference type="PANTHER" id="PTHR18964:SF149">
    <property type="entry name" value="BIFUNCTIONAL UDP-N-ACETYLGLUCOSAMINE 2-EPIMERASE_N-ACETYLMANNOSAMINE KINASE"/>
    <property type="match status" value="1"/>
</dbReference>
<name>A0A1X6X6Q2_9MICO</name>
<dbReference type="Proteomes" id="UP000195981">
    <property type="component" value="Unassembled WGS sequence"/>
</dbReference>
<dbReference type="Gene3D" id="3.30.420.40">
    <property type="match status" value="2"/>
</dbReference>
<dbReference type="InterPro" id="IPR036390">
    <property type="entry name" value="WH_DNA-bd_sf"/>
</dbReference>
<dbReference type="PANTHER" id="PTHR18964">
    <property type="entry name" value="ROK (REPRESSOR, ORF, KINASE) FAMILY"/>
    <property type="match status" value="1"/>
</dbReference>
<dbReference type="InterPro" id="IPR036388">
    <property type="entry name" value="WH-like_DNA-bd_sf"/>
</dbReference>
<reference evidence="3 4" key="1">
    <citation type="submission" date="2017-02" db="EMBL/GenBank/DDBJ databases">
        <authorList>
            <person name="Peterson S.W."/>
        </authorList>
    </citation>
    <scope>NUCLEOTIDE SEQUENCE [LARGE SCALE GENOMIC DNA]</scope>
    <source>
        <strain evidence="3 4">CIP104813</strain>
    </source>
</reference>
<accession>A0A1X6X6Q2</accession>
<evidence type="ECO:0000259" key="2">
    <source>
        <dbReference type="Pfam" id="PF12802"/>
    </source>
</evidence>
<dbReference type="AlphaFoldDB" id="A0A1X6X6Q2"/>
<evidence type="ECO:0000256" key="1">
    <source>
        <dbReference type="ARBA" id="ARBA00006479"/>
    </source>
</evidence>
<dbReference type="InterPro" id="IPR000835">
    <property type="entry name" value="HTH_MarR-typ"/>
</dbReference>
<dbReference type="GO" id="GO:0003700">
    <property type="term" value="F:DNA-binding transcription factor activity"/>
    <property type="evidence" value="ECO:0007669"/>
    <property type="project" value="InterPro"/>
</dbReference>
<comment type="similarity">
    <text evidence="1">Belongs to the ROK (NagC/XylR) family.</text>
</comment>
<evidence type="ECO:0000313" key="3">
    <source>
        <dbReference type="EMBL" id="SLM94931.1"/>
    </source>
</evidence>
<organism evidence="3 4">
    <name type="scientific">Brachybacterium nesterenkovii</name>
    <dbReference type="NCBI Taxonomy" id="47847"/>
    <lineage>
        <taxon>Bacteria</taxon>
        <taxon>Bacillati</taxon>
        <taxon>Actinomycetota</taxon>
        <taxon>Actinomycetes</taxon>
        <taxon>Micrococcales</taxon>
        <taxon>Dermabacteraceae</taxon>
        <taxon>Brachybacterium</taxon>
    </lineage>
</organism>
<keyword evidence="4" id="KW-1185">Reference proteome</keyword>
<dbReference type="Gene3D" id="1.10.10.10">
    <property type="entry name" value="Winged helix-like DNA-binding domain superfamily/Winged helix DNA-binding domain"/>
    <property type="match status" value="1"/>
</dbReference>
<dbReference type="Pfam" id="PF00480">
    <property type="entry name" value="ROK"/>
    <property type="match status" value="1"/>
</dbReference>